<dbReference type="GO" id="GO:0005829">
    <property type="term" value="C:cytosol"/>
    <property type="evidence" value="ECO:0007669"/>
    <property type="project" value="TreeGrafter"/>
</dbReference>
<dbReference type="Proteomes" id="UP000480684">
    <property type="component" value="Unassembled WGS sequence"/>
</dbReference>
<dbReference type="PANTHER" id="PTHR43393">
    <property type="entry name" value="CYTOKININ RIBOSIDE 5'-MONOPHOSPHATE PHOSPHORIBOHYDROLASE"/>
    <property type="match status" value="1"/>
</dbReference>
<dbReference type="InterPro" id="IPR052341">
    <property type="entry name" value="LOG_family_nucleotidases"/>
</dbReference>
<protein>
    <recommendedName>
        <fullName evidence="3">AMP nucleosidase</fullName>
        <ecNumber evidence="2">3.2.2.4</ecNumber>
    </recommendedName>
    <alternativeName>
        <fullName evidence="3">AMP nucleosidase</fullName>
    </alternativeName>
</protein>
<evidence type="ECO:0000256" key="2">
    <source>
        <dbReference type="ARBA" id="ARBA00011985"/>
    </source>
</evidence>
<comment type="catalytic activity">
    <reaction evidence="1">
        <text>AMP + H2O = D-ribose 5-phosphate + adenine</text>
        <dbReference type="Rhea" id="RHEA:20129"/>
        <dbReference type="ChEBI" id="CHEBI:15377"/>
        <dbReference type="ChEBI" id="CHEBI:16708"/>
        <dbReference type="ChEBI" id="CHEBI:78346"/>
        <dbReference type="ChEBI" id="CHEBI:456215"/>
        <dbReference type="EC" id="3.2.2.4"/>
    </reaction>
</comment>
<sequence>MPKNTPPNHPFRSAREDSAAVQVAIPETPQTASPAYRLAYEDDDFLFRPDLRPVRLQLELLKPELLQQEQGIRSTIAMFGSARIPDPETAAKHLAEAEAAARSAPHDKILARKVMVARRMLANSRYYEEARRLAQIVTNTCVGEHVCDFVVKTGGGPGIMEAANRGADEVGGKSIGLNIVLPMEQAPNRYITPELCFRFHYFAIRKMHFMIRVKALVVFPGGFGTMDELFEALTLIQTGKIEPIPVLMFGREYWERVLNIDAMIMEGMVSPEDKDLLTFVETAEEAWNIVAEYYSLPK</sequence>
<evidence type="ECO:0000313" key="4">
    <source>
        <dbReference type="EMBL" id="NFV78840.1"/>
    </source>
</evidence>
<dbReference type="InterPro" id="IPR031100">
    <property type="entry name" value="LOG_fam"/>
</dbReference>
<dbReference type="Gene3D" id="3.40.50.450">
    <property type="match status" value="1"/>
</dbReference>
<keyword evidence="5" id="KW-1185">Reference proteome</keyword>
<dbReference type="EC" id="3.2.2.4" evidence="2"/>
<reference evidence="4 5" key="1">
    <citation type="submission" date="2020-02" db="EMBL/GenBank/DDBJ databases">
        <authorList>
            <person name="Dziuba M."/>
            <person name="Kuznetsov B."/>
            <person name="Mardanov A."/>
            <person name="Ravin N."/>
            <person name="Grouzdev D."/>
        </authorList>
    </citation>
    <scope>NUCLEOTIDE SEQUENCE [LARGE SCALE GENOMIC DNA]</scope>
    <source>
        <strain evidence="4 5">SpK</strain>
    </source>
</reference>
<evidence type="ECO:0000256" key="3">
    <source>
        <dbReference type="ARBA" id="ARBA00031983"/>
    </source>
</evidence>
<dbReference type="EMBL" id="JAAIYP010000007">
    <property type="protein sequence ID" value="NFV78840.1"/>
    <property type="molecule type" value="Genomic_DNA"/>
</dbReference>
<organism evidence="4 5">
    <name type="scientific">Magnetospirillum aberrantis SpK</name>
    <dbReference type="NCBI Taxonomy" id="908842"/>
    <lineage>
        <taxon>Bacteria</taxon>
        <taxon>Pseudomonadati</taxon>
        <taxon>Pseudomonadota</taxon>
        <taxon>Alphaproteobacteria</taxon>
        <taxon>Rhodospirillales</taxon>
        <taxon>Rhodospirillaceae</taxon>
        <taxon>Magnetospirillum</taxon>
    </lineage>
</organism>
<evidence type="ECO:0000256" key="1">
    <source>
        <dbReference type="ARBA" id="ARBA00000274"/>
    </source>
</evidence>
<dbReference type="GO" id="GO:0008714">
    <property type="term" value="F:AMP nucleosidase activity"/>
    <property type="evidence" value="ECO:0007669"/>
    <property type="project" value="UniProtKB-EC"/>
</dbReference>
<dbReference type="PANTHER" id="PTHR43393:SF3">
    <property type="entry name" value="LYSINE DECARBOXYLASE-LIKE PROTEIN"/>
    <property type="match status" value="1"/>
</dbReference>
<name>A0A7C9QRJ0_9PROT</name>
<dbReference type="SUPFAM" id="SSF102405">
    <property type="entry name" value="MCP/YpsA-like"/>
    <property type="match status" value="1"/>
</dbReference>
<gene>
    <name evidence="4" type="ORF">G4223_01745</name>
</gene>
<comment type="caution">
    <text evidence="4">The sequence shown here is derived from an EMBL/GenBank/DDBJ whole genome shotgun (WGS) entry which is preliminary data.</text>
</comment>
<dbReference type="Pfam" id="PF03641">
    <property type="entry name" value="Lysine_decarbox"/>
    <property type="match status" value="1"/>
</dbReference>
<dbReference type="AlphaFoldDB" id="A0A7C9QRJ0"/>
<dbReference type="RefSeq" id="WP_163674162.1">
    <property type="nucleotide sequence ID" value="NZ_JAAIYP010000007.1"/>
</dbReference>
<evidence type="ECO:0000313" key="5">
    <source>
        <dbReference type="Proteomes" id="UP000480684"/>
    </source>
</evidence>
<accession>A0A7C9QRJ0</accession>
<proteinExistence type="predicted"/>